<dbReference type="NCBIfam" id="NF004043">
    <property type="entry name" value="PRK05560.1"/>
    <property type="match status" value="1"/>
</dbReference>
<keyword evidence="7 8" id="KW-0413">Isomerase</keyword>
<evidence type="ECO:0000256" key="6">
    <source>
        <dbReference type="ARBA" id="ARBA00023125"/>
    </source>
</evidence>
<dbReference type="GO" id="GO:0009330">
    <property type="term" value="C:DNA topoisomerase type II (double strand cut, ATP-hydrolyzing) complex"/>
    <property type="evidence" value="ECO:0007669"/>
    <property type="project" value="TreeGrafter"/>
</dbReference>
<dbReference type="NCBIfam" id="NF004044">
    <property type="entry name" value="PRK05561.1"/>
    <property type="match status" value="1"/>
</dbReference>
<evidence type="ECO:0000256" key="9">
    <source>
        <dbReference type="PROSITE-ProRule" id="PRU01384"/>
    </source>
</evidence>
<protein>
    <recommendedName>
        <fullName evidence="8">DNA gyrase subunit A</fullName>
        <ecNumber evidence="8">5.6.2.2</ecNumber>
    </recommendedName>
</protein>
<dbReference type="GO" id="GO:0005524">
    <property type="term" value="F:ATP binding"/>
    <property type="evidence" value="ECO:0007669"/>
    <property type="project" value="UniProtKB-UniRule"/>
</dbReference>
<comment type="similarity">
    <text evidence="2 8">Belongs to the type II topoisomerase GyrA/ParC subunit family.</text>
</comment>
<dbReference type="Proteomes" id="UP000698242">
    <property type="component" value="Unassembled WGS sequence"/>
</dbReference>
<dbReference type="Gene3D" id="3.90.199.10">
    <property type="entry name" value="Topoisomerase II, domain 5"/>
    <property type="match status" value="1"/>
</dbReference>
<dbReference type="PANTHER" id="PTHR43493:SF5">
    <property type="entry name" value="DNA GYRASE SUBUNIT A, CHLOROPLASTIC_MITOCHONDRIAL"/>
    <property type="match status" value="1"/>
</dbReference>
<dbReference type="Gene3D" id="3.30.1360.40">
    <property type="match status" value="1"/>
</dbReference>
<keyword evidence="8" id="KW-0963">Cytoplasm</keyword>
<dbReference type="InterPro" id="IPR006691">
    <property type="entry name" value="GyrA/parC_rep"/>
</dbReference>
<dbReference type="Gene3D" id="2.120.10.90">
    <property type="entry name" value="DNA gyrase/topoisomerase IV, subunit A, C-terminal"/>
    <property type="match status" value="1"/>
</dbReference>
<organism evidence="12 13">
    <name type="scientific">Profundibacterium mesophilum KAUST100406-0324</name>
    <dbReference type="NCBI Taxonomy" id="1037889"/>
    <lineage>
        <taxon>Bacteria</taxon>
        <taxon>Pseudomonadati</taxon>
        <taxon>Pseudomonadota</taxon>
        <taxon>Alphaproteobacteria</taxon>
        <taxon>Rhodobacterales</taxon>
        <taxon>Roseobacteraceae</taxon>
        <taxon>Profundibacterium</taxon>
    </lineage>
</organism>
<comment type="function">
    <text evidence="8">A type II topoisomerase that negatively supercoils closed circular double-stranded (ds) DNA in an ATP-dependent manner to modulate DNA topology and maintain chromosomes in an underwound state. Negative supercoiling favors strand separation, and DNA replication, transcription, recombination and repair, all of which involve strand separation. Also able to catalyze the interconversion of other topological isomers of dsDNA rings, including catenanes and knotted rings. Type II topoisomerases break and join 2 DNA strands simultaneously in an ATP-dependent manner.</text>
</comment>
<evidence type="ECO:0000256" key="4">
    <source>
        <dbReference type="ARBA" id="ARBA00022840"/>
    </source>
</evidence>
<dbReference type="FunFam" id="1.10.268.10:FF:000001">
    <property type="entry name" value="DNA gyrase subunit A"/>
    <property type="match status" value="1"/>
</dbReference>
<dbReference type="HAMAP" id="MF_01897">
    <property type="entry name" value="GyrA"/>
    <property type="match status" value="1"/>
</dbReference>
<dbReference type="GO" id="GO:0005737">
    <property type="term" value="C:cytoplasm"/>
    <property type="evidence" value="ECO:0007669"/>
    <property type="project" value="UniProtKB-SubCell"/>
</dbReference>
<evidence type="ECO:0000313" key="12">
    <source>
        <dbReference type="EMBL" id="KAF0675229.1"/>
    </source>
</evidence>
<dbReference type="RefSeq" id="WP_159966022.1">
    <property type="nucleotide sequence ID" value="NZ_APKE01000028.1"/>
</dbReference>
<reference evidence="12" key="1">
    <citation type="submission" date="2013-03" db="EMBL/GenBank/DDBJ databases">
        <title>Genome Sequence of the Profundibacterium mesophilum strain KAUST100406-0324T from Red Sea, a novel genus in the family Rhodobacteraceae.</title>
        <authorList>
            <person name="Essack M."/>
            <person name="Alam I."/>
            <person name="Lafi F."/>
            <person name="Alawi W."/>
            <person name="Kamanu F."/>
            <person name="Al-Suwailem A."/>
            <person name="Lee O.O."/>
            <person name="Xu Y."/>
            <person name="Bajic V."/>
            <person name="Qian P.-Y."/>
            <person name="Archer J."/>
        </authorList>
    </citation>
    <scope>NUCLEOTIDE SEQUENCE</scope>
    <source>
        <strain evidence="12">KAUST100406-0324</strain>
    </source>
</reference>
<name>A0A921NRV3_9RHOB</name>
<feature type="active site" description="O-(5'-phospho-DNA)-tyrosine intermediate" evidence="8 9">
    <location>
        <position position="137"/>
    </location>
</feature>
<evidence type="ECO:0000256" key="10">
    <source>
        <dbReference type="SAM" id="MobiDB-lite"/>
    </source>
</evidence>
<dbReference type="InterPro" id="IPR013757">
    <property type="entry name" value="Topo_IIA_A_a_sf"/>
</dbReference>
<dbReference type="GO" id="GO:0016740">
    <property type="term" value="F:transferase activity"/>
    <property type="evidence" value="ECO:0007669"/>
    <property type="project" value="UniProtKB-KW"/>
</dbReference>
<dbReference type="InterPro" id="IPR013758">
    <property type="entry name" value="Topo_IIA_A/C_ab"/>
</dbReference>
<sequence length="921" mass="101712">MSDTPEHPENEDESSIERVAHDGPSISISEEMRASFLDYAMSVIVSRAIPDLRDGLKPVHRRILYAMHETGNTHDKSYRKSARPVGDVMGKYHPHGDSAIYEALVRMAQDFSMSLPLLDGQGNFGSMDGDNAAAMRYTEVRMDKPAQALLADIEKQTVDFQDNYDGKDREPTVLPARFPNMLVNGAGGIAVGMATNIPPHNLGEVIDATLALIEDPDLSVEQLMEYVPAPDFPTGGLILGRSGARKAYLEGRGSVIIRAKTRIEEIRKDRYAIVLDEIPYQVNKAALVERIADLVREKKLEGISAVQDESDRVGVRVVVELKKDATAEVVLNQLFRFTPMQTSFGCNMLALHGGRPEQLTLRDFLTHFISFREEVVARRTAFDLRKARERSHILCGYAVAVSNVDEVVATIRSSADAPEAREKLMERRWPASDIEGYIRLIDDPSHTMNDDGTYNLSEVQARAILELRLQRLTQLGVKEVTDELEELAAKIKDYLDILRSRERIMSIISSELTEVRTQFAVPRRTEIVDWSGDMEDEDLIEREEMVVTVTQTGYIKRTPLADFRSQRRGGKGLSGMSTKDEDVVTTLFVANTHTQLLFFTTDGMVYKLKTWRLPQGSRTAKGKAIVNLLPIPQGVSIAAIMPVDRDEADWNELQIIFATSAGDVRRNALSDFTNVMRNGKIAMKLPDNNVKLVNARIASEEDDVMLVTAQGRAIRFPTTAVRVFKGRDSTGVRGIRLGTDDSVVSMAIIRHFEASAAERAAYLKMRRAVAGLAEDAEQETEEEDASIEAADFTSEDYARMSAAEDLILTITAQGSGKLSSSHDYPVRGRGGQGVMAMDKAMRGGPLVASFPVDLDDQIMLATSRGQSIRVPVDGISFRSRGAGGVRVFNTGAGEEVVSVAWIAEQPEVDEPGGEMPDGDDA</sequence>
<dbReference type="PANTHER" id="PTHR43493">
    <property type="entry name" value="DNA GYRASE/TOPOISOMERASE SUBUNIT A"/>
    <property type="match status" value="1"/>
</dbReference>
<evidence type="ECO:0000256" key="3">
    <source>
        <dbReference type="ARBA" id="ARBA00022741"/>
    </source>
</evidence>
<evidence type="ECO:0000313" key="13">
    <source>
        <dbReference type="Proteomes" id="UP000698242"/>
    </source>
</evidence>
<keyword evidence="4 8" id="KW-0067">ATP-binding</keyword>
<keyword evidence="12" id="KW-0808">Transferase</keyword>
<dbReference type="SUPFAM" id="SSF101904">
    <property type="entry name" value="GyrA/ParC C-terminal domain-like"/>
    <property type="match status" value="1"/>
</dbReference>
<dbReference type="Pfam" id="PF00521">
    <property type="entry name" value="DNA_topoisoIV"/>
    <property type="match status" value="1"/>
</dbReference>
<dbReference type="GO" id="GO:0006265">
    <property type="term" value="P:DNA topological change"/>
    <property type="evidence" value="ECO:0007669"/>
    <property type="project" value="UniProtKB-UniRule"/>
</dbReference>
<keyword evidence="3 8" id="KW-0547">Nucleotide-binding</keyword>
<evidence type="ECO:0000256" key="5">
    <source>
        <dbReference type="ARBA" id="ARBA00023029"/>
    </source>
</evidence>
<dbReference type="Pfam" id="PF03989">
    <property type="entry name" value="DNA_gyraseA_C"/>
    <property type="match status" value="6"/>
</dbReference>
<dbReference type="InterPro" id="IPR013760">
    <property type="entry name" value="Topo_IIA-like_dom_sf"/>
</dbReference>
<accession>A0A921NRV3</accession>
<feature type="short sequence motif" description="GyrA-box" evidence="8">
    <location>
        <begin position="566"/>
        <end position="572"/>
    </location>
</feature>
<evidence type="ECO:0000256" key="2">
    <source>
        <dbReference type="ARBA" id="ARBA00008263"/>
    </source>
</evidence>
<gene>
    <name evidence="8 12" type="primary">gyrA</name>
    <name evidence="12" type="ORF">PMES_02492</name>
</gene>
<dbReference type="GO" id="GO:0006261">
    <property type="term" value="P:DNA-templated DNA replication"/>
    <property type="evidence" value="ECO:0007669"/>
    <property type="project" value="UniProtKB-UniRule"/>
</dbReference>
<comment type="catalytic activity">
    <reaction evidence="1 8 9">
        <text>ATP-dependent breakage, passage and rejoining of double-stranded DNA.</text>
        <dbReference type="EC" id="5.6.2.2"/>
    </reaction>
</comment>
<dbReference type="Gene3D" id="1.10.268.10">
    <property type="entry name" value="Topoisomerase, domain 3"/>
    <property type="match status" value="1"/>
</dbReference>
<dbReference type="SMART" id="SM00434">
    <property type="entry name" value="TOP4c"/>
    <property type="match status" value="1"/>
</dbReference>
<dbReference type="InterPro" id="IPR050220">
    <property type="entry name" value="Type_II_DNA_Topoisomerases"/>
</dbReference>
<dbReference type="EMBL" id="APKE01000028">
    <property type="protein sequence ID" value="KAF0675229.1"/>
    <property type="molecule type" value="Genomic_DNA"/>
</dbReference>
<dbReference type="AlphaFoldDB" id="A0A921NRV3"/>
<dbReference type="FunFam" id="3.90.199.10:FF:000001">
    <property type="entry name" value="DNA gyrase subunit A"/>
    <property type="match status" value="1"/>
</dbReference>
<proteinExistence type="inferred from homology"/>
<dbReference type="InterPro" id="IPR002205">
    <property type="entry name" value="Topo_IIA_dom_A"/>
</dbReference>
<evidence type="ECO:0000256" key="7">
    <source>
        <dbReference type="ARBA" id="ARBA00023235"/>
    </source>
</evidence>
<dbReference type="FunFam" id="3.30.1360.40:FF:000002">
    <property type="entry name" value="DNA gyrase subunit A"/>
    <property type="match status" value="1"/>
</dbReference>
<dbReference type="PROSITE" id="PS52040">
    <property type="entry name" value="TOPO_IIA"/>
    <property type="match status" value="1"/>
</dbReference>
<keyword evidence="5 8" id="KW-0799">Topoisomerase</keyword>
<dbReference type="NCBIfam" id="TIGR01063">
    <property type="entry name" value="gyrA"/>
    <property type="match status" value="1"/>
</dbReference>
<evidence type="ECO:0000259" key="11">
    <source>
        <dbReference type="PROSITE" id="PS52040"/>
    </source>
</evidence>
<dbReference type="CDD" id="cd00187">
    <property type="entry name" value="TOP4c"/>
    <property type="match status" value="1"/>
</dbReference>
<evidence type="ECO:0000256" key="1">
    <source>
        <dbReference type="ARBA" id="ARBA00000185"/>
    </source>
</evidence>
<comment type="subunit">
    <text evidence="8">Heterotetramer, composed of two GyrA and two GyrB chains. In the heterotetramer, GyrA contains the active site tyrosine that forms a transient covalent intermediate with DNA, while GyrB binds cofactors and catalyzes ATP hydrolysis.</text>
</comment>
<keyword evidence="6 8" id="KW-0238">DNA-binding</keyword>
<dbReference type="SUPFAM" id="SSF56719">
    <property type="entry name" value="Type II DNA topoisomerase"/>
    <property type="match status" value="1"/>
</dbReference>
<dbReference type="InterPro" id="IPR005743">
    <property type="entry name" value="GyrA"/>
</dbReference>
<dbReference type="EC" id="5.6.2.2" evidence="8"/>
<feature type="domain" description="Topo IIA-type catalytic" evidence="11">
    <location>
        <begin position="49"/>
        <end position="539"/>
    </location>
</feature>
<dbReference type="GO" id="GO:0005694">
    <property type="term" value="C:chromosome"/>
    <property type="evidence" value="ECO:0007669"/>
    <property type="project" value="InterPro"/>
</dbReference>
<dbReference type="GO" id="GO:0003677">
    <property type="term" value="F:DNA binding"/>
    <property type="evidence" value="ECO:0007669"/>
    <property type="project" value="UniProtKB-UniRule"/>
</dbReference>
<dbReference type="GO" id="GO:0034335">
    <property type="term" value="F:DNA negative supercoiling activity"/>
    <property type="evidence" value="ECO:0007669"/>
    <property type="project" value="UniProtKB-ARBA"/>
</dbReference>
<feature type="region of interest" description="Disordered" evidence="10">
    <location>
        <begin position="1"/>
        <end position="24"/>
    </location>
</feature>
<comment type="miscellaneous">
    <text evidence="8">Few gyrases are as efficient as E.coli at forming negative supercoils. Not all organisms have 2 type II topoisomerases; in organisms with a single type II topoisomerase this enzyme also has to decatenate newly replicated chromosomes.</text>
</comment>
<keyword evidence="13" id="KW-1185">Reference proteome</keyword>
<dbReference type="OrthoDB" id="9806486at2"/>
<comment type="subcellular location">
    <subcellularLocation>
        <location evidence="8">Cytoplasm</location>
    </subcellularLocation>
</comment>
<evidence type="ECO:0000256" key="8">
    <source>
        <dbReference type="HAMAP-Rule" id="MF_01897"/>
    </source>
</evidence>
<comment type="caution">
    <text evidence="12">The sequence shown here is derived from an EMBL/GenBank/DDBJ whole genome shotgun (WGS) entry which is preliminary data.</text>
</comment>
<dbReference type="InterPro" id="IPR035516">
    <property type="entry name" value="Gyrase/topoIV_suA_C"/>
</dbReference>